<dbReference type="AlphaFoldDB" id="A0A2H0V165"/>
<dbReference type="GO" id="GO:0016747">
    <property type="term" value="F:acyltransferase activity, transferring groups other than amino-acyl groups"/>
    <property type="evidence" value="ECO:0007669"/>
    <property type="project" value="InterPro"/>
</dbReference>
<dbReference type="EMBL" id="PFAR01000050">
    <property type="protein sequence ID" value="PIR92802.1"/>
    <property type="molecule type" value="Genomic_DNA"/>
</dbReference>
<proteinExistence type="predicted"/>
<dbReference type="InterPro" id="IPR000182">
    <property type="entry name" value="GNAT_dom"/>
</dbReference>
<reference evidence="3" key="1">
    <citation type="submission" date="2017-09" db="EMBL/GenBank/DDBJ databases">
        <title>Depth-based differentiation of microbial function through sediment-hosted aquifers and enrichment of novel symbionts in the deep terrestrial subsurface.</title>
        <authorList>
            <person name="Probst A.J."/>
            <person name="Ladd B."/>
            <person name="Jarett J.K."/>
            <person name="Geller-Mcgrath D.E."/>
            <person name="Sieber C.M.K."/>
            <person name="Emerson J.B."/>
            <person name="Anantharaman K."/>
            <person name="Thomas B.C."/>
            <person name="Malmstrom R."/>
            <person name="Stieglmeier M."/>
            <person name="Klingl A."/>
            <person name="Woyke T."/>
            <person name="Ryan C.M."/>
            <person name="Banfield J.F."/>
        </authorList>
    </citation>
    <scope>NUCLEOTIDE SEQUENCE [LARGE SCALE GENOMIC DNA]</scope>
</reference>
<protein>
    <submittedName>
        <fullName evidence="2">N-acetyltransferase</fullName>
    </submittedName>
</protein>
<evidence type="ECO:0000313" key="3">
    <source>
        <dbReference type="Proteomes" id="UP000228626"/>
    </source>
</evidence>
<feature type="domain" description="N-acetyltransferase" evidence="1">
    <location>
        <begin position="18"/>
        <end position="188"/>
    </location>
</feature>
<dbReference type="PANTHER" id="PTHR43415:SF3">
    <property type="entry name" value="GNAT-FAMILY ACETYLTRANSFERASE"/>
    <property type="match status" value="1"/>
</dbReference>
<dbReference type="PANTHER" id="PTHR43415">
    <property type="entry name" value="SPERMIDINE N(1)-ACETYLTRANSFERASE"/>
    <property type="match status" value="1"/>
</dbReference>
<keyword evidence="2" id="KW-0808">Transferase</keyword>
<dbReference type="InterPro" id="IPR016181">
    <property type="entry name" value="Acyl_CoA_acyltransferase"/>
</dbReference>
<dbReference type="Proteomes" id="UP000228626">
    <property type="component" value="Unassembled WGS sequence"/>
</dbReference>
<dbReference type="Gene3D" id="3.40.630.30">
    <property type="match status" value="1"/>
</dbReference>
<dbReference type="PROSITE" id="PS51186">
    <property type="entry name" value="GNAT"/>
    <property type="match status" value="1"/>
</dbReference>
<sequence length="193" mass="22678">MILKKIRRKREMLKGKRVLLRPVKRSDAMLFFKWFNDTEVTKYLNLHLPLSEVEVEKWIEETIIARKQMDIFFVIEISEGRKTKAIGTCGIHKINAKDRNAEIDIIIGEKKQWGKGYGREATGVLIKYCFQEINLRRIATGAYSFNKRSIRALLSVGFRKEGRQLQIVFKNGKYHDNILFGLLKKEWETRTAD</sequence>
<organism evidence="2 3">
    <name type="scientific">Candidatus Falkowbacteria bacterium CG10_big_fil_rev_8_21_14_0_10_43_10</name>
    <dbReference type="NCBI Taxonomy" id="1974567"/>
    <lineage>
        <taxon>Bacteria</taxon>
        <taxon>Candidatus Falkowiibacteriota</taxon>
    </lineage>
</organism>
<comment type="caution">
    <text evidence="2">The sequence shown here is derived from an EMBL/GenBank/DDBJ whole genome shotgun (WGS) entry which is preliminary data.</text>
</comment>
<evidence type="ECO:0000259" key="1">
    <source>
        <dbReference type="PROSITE" id="PS51186"/>
    </source>
</evidence>
<dbReference type="Pfam" id="PF13302">
    <property type="entry name" value="Acetyltransf_3"/>
    <property type="match status" value="1"/>
</dbReference>
<gene>
    <name evidence="2" type="ORF">COT99_04215</name>
</gene>
<accession>A0A2H0V165</accession>
<evidence type="ECO:0000313" key="2">
    <source>
        <dbReference type="EMBL" id="PIR92802.1"/>
    </source>
</evidence>
<dbReference type="SUPFAM" id="SSF55729">
    <property type="entry name" value="Acyl-CoA N-acyltransferases (Nat)"/>
    <property type="match status" value="1"/>
</dbReference>
<name>A0A2H0V165_9BACT</name>